<dbReference type="Gene3D" id="3.30.1490.20">
    <property type="entry name" value="ATP-grasp fold, A domain"/>
    <property type="match status" value="1"/>
</dbReference>
<evidence type="ECO:0000313" key="11">
    <source>
        <dbReference type="EMBL" id="QII82850.1"/>
    </source>
</evidence>
<dbReference type="InterPro" id="IPR005875">
    <property type="entry name" value="PurK"/>
</dbReference>
<dbReference type="NCBIfam" id="TIGR01161">
    <property type="entry name" value="purK"/>
    <property type="match status" value="1"/>
</dbReference>
<feature type="binding site" evidence="8">
    <location>
        <position position="191"/>
    </location>
    <ligand>
        <name>ATP</name>
        <dbReference type="ChEBI" id="CHEBI:30616"/>
    </ligand>
</feature>
<keyword evidence="3 8" id="KW-0436">Ligase</keyword>
<dbReference type="InterPro" id="IPR003135">
    <property type="entry name" value="ATP-grasp_carboxylate-amine"/>
</dbReference>
<accession>A0A6G7KC83</accession>
<protein>
    <recommendedName>
        <fullName evidence="8 9">N5-carboxyaminoimidazole ribonucleotide synthase</fullName>
        <shortName evidence="8 9">N5-CAIR synthase</shortName>
        <ecNumber evidence="8 9">6.3.4.18</ecNumber>
    </recommendedName>
    <alternativeName>
        <fullName evidence="8 9">5-(carboxyamino)imidazole ribonucleotide synthetase</fullName>
    </alternativeName>
</protein>
<dbReference type="NCBIfam" id="NF004676">
    <property type="entry name" value="PRK06019.1-2"/>
    <property type="match status" value="1"/>
</dbReference>
<evidence type="ECO:0000256" key="8">
    <source>
        <dbReference type="HAMAP-Rule" id="MF_01928"/>
    </source>
</evidence>
<gene>
    <name evidence="8 9 11" type="primary">purK</name>
    <name evidence="11" type="ORF">G7057_10625</name>
</gene>
<dbReference type="SUPFAM" id="SSF51246">
    <property type="entry name" value="Rudiment single hybrid motif"/>
    <property type="match status" value="1"/>
</dbReference>
<dbReference type="SUPFAM" id="SSF56059">
    <property type="entry name" value="Glutathione synthetase ATP-binding domain-like"/>
    <property type="match status" value="1"/>
</dbReference>
<evidence type="ECO:0000313" key="12">
    <source>
        <dbReference type="Proteomes" id="UP000501451"/>
    </source>
</evidence>
<dbReference type="Pfam" id="PF02222">
    <property type="entry name" value="ATP-grasp"/>
    <property type="match status" value="1"/>
</dbReference>
<keyword evidence="7" id="KW-0464">Manganese</keyword>
<feature type="binding site" evidence="8">
    <location>
        <begin position="268"/>
        <end position="269"/>
    </location>
    <ligand>
        <name>ATP</name>
        <dbReference type="ChEBI" id="CHEBI:30616"/>
    </ligand>
</feature>
<comment type="pathway">
    <text evidence="8 9">Purine metabolism; IMP biosynthesis via de novo pathway; 5-amino-1-(5-phospho-D-ribosyl)imidazole-4-carboxylate from 5-amino-1-(5-phospho-D-ribosyl)imidazole (N5-CAIR route): step 1/2.</text>
</comment>
<dbReference type="Proteomes" id="UP000501451">
    <property type="component" value="Chromosome"/>
</dbReference>
<comment type="similarity">
    <text evidence="8 9">Belongs to the PurK/PurT family.</text>
</comment>
<dbReference type="GO" id="GO:0034028">
    <property type="term" value="F:5-(carboxyamino)imidazole ribonucleotide synthase activity"/>
    <property type="evidence" value="ECO:0007669"/>
    <property type="project" value="UniProtKB-UniRule"/>
</dbReference>
<dbReference type="EC" id="6.3.4.18" evidence="8 9"/>
<dbReference type="KEGG" id="jar:G7057_10625"/>
<comment type="cofactor">
    <cofactor evidence="1">
        <name>Mn(2+)</name>
        <dbReference type="ChEBI" id="CHEBI:29035"/>
    </cofactor>
</comment>
<comment type="catalytic activity">
    <reaction evidence="8 9">
        <text>5-amino-1-(5-phospho-beta-D-ribosyl)imidazole + hydrogencarbonate + ATP = 5-carboxyamino-1-(5-phospho-D-ribosyl)imidazole + ADP + phosphate + 2 H(+)</text>
        <dbReference type="Rhea" id="RHEA:19317"/>
        <dbReference type="ChEBI" id="CHEBI:15378"/>
        <dbReference type="ChEBI" id="CHEBI:17544"/>
        <dbReference type="ChEBI" id="CHEBI:30616"/>
        <dbReference type="ChEBI" id="CHEBI:43474"/>
        <dbReference type="ChEBI" id="CHEBI:58730"/>
        <dbReference type="ChEBI" id="CHEBI:137981"/>
        <dbReference type="ChEBI" id="CHEBI:456216"/>
        <dbReference type="EC" id="6.3.4.18"/>
    </reaction>
</comment>
<dbReference type="PANTHER" id="PTHR11609:SF5">
    <property type="entry name" value="PHOSPHORIBOSYLAMINOIMIDAZOLE CARBOXYLASE"/>
    <property type="match status" value="1"/>
</dbReference>
<reference evidence="11 12" key="1">
    <citation type="journal article" date="2017" name="Int. J. Syst. Evol. Microbiol.">
        <title>Jeotgalibaca porci sp. nov. and Jeotgalibaca arthritidis sp. nov., isolated from pigs, and emended description of the genus Jeotgalibaca.</title>
        <authorList>
            <person name="Zamora L."/>
            <person name="Perez-Sancho M."/>
            <person name="Dominguez L."/>
            <person name="Fernandez-Garayzabal J.F."/>
            <person name="Vela A.I."/>
        </authorList>
    </citation>
    <scope>NUCLEOTIDE SEQUENCE [LARGE SCALE GENOMIC DNA]</scope>
    <source>
        <strain evidence="11 12">CECT 9157</strain>
    </source>
</reference>
<dbReference type="InterPro" id="IPR040686">
    <property type="entry name" value="PurK_C"/>
</dbReference>
<comment type="cofactor">
    <cofactor evidence="2">
        <name>Mg(2+)</name>
        <dbReference type="ChEBI" id="CHEBI:18420"/>
    </cofactor>
</comment>
<feature type="binding site" evidence="8">
    <location>
        <position position="147"/>
    </location>
    <ligand>
        <name>ATP</name>
        <dbReference type="ChEBI" id="CHEBI:30616"/>
    </ligand>
</feature>
<proteinExistence type="inferred from homology"/>
<dbReference type="InterPro" id="IPR013815">
    <property type="entry name" value="ATP_grasp_subdomain_1"/>
</dbReference>
<comment type="subunit">
    <text evidence="8 9">Homodimer.</text>
</comment>
<dbReference type="Gene3D" id="3.30.470.20">
    <property type="entry name" value="ATP-grasp fold, B domain"/>
    <property type="match status" value="1"/>
</dbReference>
<dbReference type="GO" id="GO:0004638">
    <property type="term" value="F:phosphoribosylaminoimidazole carboxylase activity"/>
    <property type="evidence" value="ECO:0007669"/>
    <property type="project" value="InterPro"/>
</dbReference>
<comment type="function">
    <text evidence="9">Catalyzes the ATP-dependent conversion of 5-aminoimidazole ribonucleotide (AIR) and HCO(3)- to N5-carboxyaminoimidazole ribonucleotide (N5-CAIR).</text>
</comment>
<organism evidence="11 12">
    <name type="scientific">Jeotgalibaca arthritidis</name>
    <dbReference type="NCBI Taxonomy" id="1868794"/>
    <lineage>
        <taxon>Bacteria</taxon>
        <taxon>Bacillati</taxon>
        <taxon>Bacillota</taxon>
        <taxon>Bacilli</taxon>
        <taxon>Lactobacillales</taxon>
        <taxon>Carnobacteriaceae</taxon>
        <taxon>Jeotgalibaca</taxon>
    </lineage>
</organism>
<dbReference type="UniPathway" id="UPA00074">
    <property type="reaction ID" value="UER00942"/>
</dbReference>
<evidence type="ECO:0000256" key="3">
    <source>
        <dbReference type="ARBA" id="ARBA00022598"/>
    </source>
</evidence>
<feature type="binding site" evidence="8">
    <location>
        <position position="214"/>
    </location>
    <ligand>
        <name>ATP</name>
        <dbReference type="ChEBI" id="CHEBI:30616"/>
    </ligand>
</feature>
<keyword evidence="5 8" id="KW-0658">Purine biosynthesis</keyword>
<evidence type="ECO:0000256" key="1">
    <source>
        <dbReference type="ARBA" id="ARBA00001936"/>
    </source>
</evidence>
<dbReference type="HAMAP" id="MF_01928">
    <property type="entry name" value="PurK"/>
    <property type="match status" value="1"/>
</dbReference>
<dbReference type="PROSITE" id="PS50975">
    <property type="entry name" value="ATP_GRASP"/>
    <property type="match status" value="1"/>
</dbReference>
<dbReference type="PANTHER" id="PTHR11609">
    <property type="entry name" value="PURINE BIOSYNTHESIS PROTEIN 6/7, PUR6/7"/>
    <property type="match status" value="1"/>
</dbReference>
<dbReference type="AlphaFoldDB" id="A0A6G7KC83"/>
<dbReference type="GO" id="GO:0046872">
    <property type="term" value="F:metal ion binding"/>
    <property type="evidence" value="ECO:0007669"/>
    <property type="project" value="InterPro"/>
</dbReference>
<feature type="domain" description="ATP-grasp" evidence="10">
    <location>
        <begin position="111"/>
        <end position="298"/>
    </location>
</feature>
<keyword evidence="6 8" id="KW-0067">ATP-binding</keyword>
<dbReference type="GO" id="GO:0005524">
    <property type="term" value="F:ATP binding"/>
    <property type="evidence" value="ECO:0007669"/>
    <property type="project" value="UniProtKB-UniRule"/>
</dbReference>
<evidence type="ECO:0000256" key="2">
    <source>
        <dbReference type="ARBA" id="ARBA00001946"/>
    </source>
</evidence>
<name>A0A6G7KC83_9LACT</name>
<evidence type="ECO:0000256" key="5">
    <source>
        <dbReference type="ARBA" id="ARBA00022755"/>
    </source>
</evidence>
<keyword evidence="4 8" id="KW-0547">Nucleotide-binding</keyword>
<keyword evidence="12" id="KW-1185">Reference proteome</keyword>
<dbReference type="EMBL" id="CP049740">
    <property type="protein sequence ID" value="QII82850.1"/>
    <property type="molecule type" value="Genomic_DNA"/>
</dbReference>
<evidence type="ECO:0000256" key="7">
    <source>
        <dbReference type="ARBA" id="ARBA00023211"/>
    </source>
</evidence>
<sequence length="372" mass="41348">MIKILAPQSTIGIIGAGQLGKMLAQSAQKFGYQVATYDPNPESCAFAVSNWHQVGSFDDEVALLDFCKKVDVLTYEFENINGELLKKIESIVSLPQGTSLLLHSQNRLKEKSWLNSIHIKTAPYWEINSLEDLREALLQSGYPAVLKTNRFGYDGKGQMVIKSASNLADSNLLSLVNQNCILEGFCDFITEASIMVARDQYGRIETFPISENNHQDGILFTSQAPADFSKEITDAITQSAHQIAEKAQLVGVLGIEFFVLNNQEVVVNELAPRPHNSGHYSIEGCNVSQFDQHILAVSGRPLAAVSCLADAYMINLLGQDLDLIPSIWHDYPEAHVHLYQKGEAKYNRKMGHITLLNESVAHKHTLTSRFDR</sequence>
<dbReference type="GO" id="GO:0005829">
    <property type="term" value="C:cytosol"/>
    <property type="evidence" value="ECO:0007669"/>
    <property type="project" value="TreeGrafter"/>
</dbReference>
<evidence type="ECO:0000256" key="6">
    <source>
        <dbReference type="ARBA" id="ARBA00022840"/>
    </source>
</evidence>
<feature type="binding site" evidence="8">
    <location>
        <begin position="152"/>
        <end position="158"/>
    </location>
    <ligand>
        <name>ATP</name>
        <dbReference type="ChEBI" id="CHEBI:30616"/>
    </ligand>
</feature>
<dbReference type="SUPFAM" id="SSF52440">
    <property type="entry name" value="PreATP-grasp domain"/>
    <property type="match status" value="1"/>
</dbReference>
<dbReference type="InterPro" id="IPR011761">
    <property type="entry name" value="ATP-grasp"/>
</dbReference>
<dbReference type="InterPro" id="IPR011054">
    <property type="entry name" value="Rudment_hybrid_motif"/>
</dbReference>
<feature type="binding site" evidence="8">
    <location>
        <position position="107"/>
    </location>
    <ligand>
        <name>ATP</name>
        <dbReference type="ChEBI" id="CHEBI:30616"/>
    </ligand>
</feature>
<comment type="function">
    <text evidence="8">Catalyzes the ATP-dependent conversion of 5-aminoimidazole ribonucleotide (AIR) and HCO(3)(-) to N5-carboxyaminoimidazole ribonucleotide (N5-CAIR).</text>
</comment>
<evidence type="ECO:0000259" key="10">
    <source>
        <dbReference type="PROSITE" id="PS50975"/>
    </source>
</evidence>
<dbReference type="Pfam" id="PF22660">
    <property type="entry name" value="RS_preATP-grasp-like"/>
    <property type="match status" value="1"/>
</dbReference>
<dbReference type="Gene3D" id="3.40.50.20">
    <property type="match status" value="1"/>
</dbReference>
<dbReference type="Pfam" id="PF17769">
    <property type="entry name" value="PurK_C"/>
    <property type="match status" value="1"/>
</dbReference>
<dbReference type="InterPro" id="IPR016185">
    <property type="entry name" value="PreATP-grasp_dom_sf"/>
</dbReference>
<dbReference type="InterPro" id="IPR054350">
    <property type="entry name" value="PurT/PurK_preATP-grasp"/>
</dbReference>
<dbReference type="NCBIfam" id="NF004675">
    <property type="entry name" value="PRK06019.1-1"/>
    <property type="match status" value="1"/>
</dbReference>
<dbReference type="NCBIfam" id="NF004679">
    <property type="entry name" value="PRK06019.1-5"/>
    <property type="match status" value="1"/>
</dbReference>
<comment type="caution">
    <text evidence="8">Lacks conserved residue(s) required for the propagation of feature annotation.</text>
</comment>
<dbReference type="GO" id="GO:0006189">
    <property type="term" value="P:'de novo' IMP biosynthetic process"/>
    <property type="evidence" value="ECO:0007669"/>
    <property type="project" value="UniProtKB-UniRule"/>
</dbReference>
<evidence type="ECO:0000256" key="4">
    <source>
        <dbReference type="ARBA" id="ARBA00022741"/>
    </source>
</evidence>
<dbReference type="FunFam" id="3.30.1490.20:FF:000015">
    <property type="entry name" value="N5-carboxyaminoimidazole ribonucleotide synthase"/>
    <property type="match status" value="1"/>
</dbReference>
<evidence type="ECO:0000256" key="9">
    <source>
        <dbReference type="RuleBase" id="RU361200"/>
    </source>
</evidence>
<dbReference type="RefSeq" id="WP_166163620.1">
    <property type="nucleotide sequence ID" value="NZ_CP049740.1"/>
</dbReference>